<dbReference type="AlphaFoldDB" id="A0A5Q0M6T5"/>
<dbReference type="InterPro" id="IPR005814">
    <property type="entry name" value="Aminotrans_3"/>
</dbReference>
<dbReference type="SUPFAM" id="SSF53383">
    <property type="entry name" value="PLP-dependent transferases"/>
    <property type="match status" value="1"/>
</dbReference>
<dbReference type="InterPro" id="IPR015422">
    <property type="entry name" value="PyrdxlP-dep_Trfase_small"/>
</dbReference>
<protein>
    <submittedName>
        <fullName evidence="4">Aminotransferase class III-fold pyridoxal phosphate-dependent enzyme</fullName>
    </submittedName>
</protein>
<dbReference type="GO" id="GO:0030170">
    <property type="term" value="F:pyridoxal phosphate binding"/>
    <property type="evidence" value="ECO:0007669"/>
    <property type="project" value="InterPro"/>
</dbReference>
<dbReference type="PANTHER" id="PTHR43713:SF3">
    <property type="entry name" value="GLUTAMATE-1-SEMIALDEHYDE 2,1-AMINOMUTASE 1, CHLOROPLASTIC-RELATED"/>
    <property type="match status" value="1"/>
</dbReference>
<keyword evidence="4" id="KW-0808">Transferase</keyword>
<dbReference type="Gene3D" id="3.90.1150.10">
    <property type="entry name" value="Aspartate Aminotransferase, domain 1"/>
    <property type="match status" value="1"/>
</dbReference>
<dbReference type="Gene3D" id="3.40.640.10">
    <property type="entry name" value="Type I PLP-dependent aspartate aminotransferase-like (Major domain)"/>
    <property type="match status" value="1"/>
</dbReference>
<reference evidence="4 5" key="1">
    <citation type="submission" date="2019-10" db="EMBL/GenBank/DDBJ databases">
        <title>Complete genome sequence of Variovorax paradoxus 5C-2.</title>
        <authorList>
            <person name="Gogoleva N.E."/>
            <person name="Balkin A.S."/>
        </authorList>
    </citation>
    <scope>NUCLEOTIDE SEQUENCE [LARGE SCALE GENOMIC DNA]</scope>
    <source>
        <strain evidence="4 5">5C-2</strain>
    </source>
</reference>
<accession>A0A5Q0M6T5</accession>
<organism evidence="4 5">
    <name type="scientific">Variovorax paradoxus</name>
    <dbReference type="NCBI Taxonomy" id="34073"/>
    <lineage>
        <taxon>Bacteria</taxon>
        <taxon>Pseudomonadati</taxon>
        <taxon>Pseudomonadota</taxon>
        <taxon>Betaproteobacteria</taxon>
        <taxon>Burkholderiales</taxon>
        <taxon>Comamonadaceae</taxon>
        <taxon>Variovorax</taxon>
    </lineage>
</organism>
<keyword evidence="4" id="KW-0032">Aminotransferase</keyword>
<sequence>MTTVADTAIDQALAEAHQRFTDGNPESLSRFEAQTRYMPGANSRSVLFYAPFPLTIAKGEGATLWDADGHPYTDFIAEYTAGVYGHSAPEIREAVIEAMQGGINLTGHNLLEGRLAQTICERFPQVEQLRFTNSGTEANLMALTAALRFTGRRKIVVFSGGYHGGVLGFGDQPSPTTVPFDFLVLPYNDVDTARAQIDAHGAGIAAILVEPMQGASGCIPGGCEFLQALRDGATRVGALLIFDEVMTSRLGPHGLANGLGVRSDLTTLGKYIGGGMSFGAFGGRSDVMAQFDPRTGALAHSGTFNNNVMTMAAGYAGLTQLFTPEAAGALADRGEAMRSRLNALCEREGVAMQFTGVGSLMNAHFLRVEVRRVADLAAVDGRLRQLLFFHLLAQGIYTSPRGFVVLSLPLSAEDIDRYVAAVGSFIEAYRPLLLSAG</sequence>
<dbReference type="InterPro" id="IPR015421">
    <property type="entry name" value="PyrdxlP-dep_Trfase_major"/>
</dbReference>
<evidence type="ECO:0000313" key="5">
    <source>
        <dbReference type="Proteomes" id="UP000326780"/>
    </source>
</evidence>
<dbReference type="PANTHER" id="PTHR43713">
    <property type="entry name" value="GLUTAMATE-1-SEMIALDEHYDE 2,1-AMINOMUTASE"/>
    <property type="match status" value="1"/>
</dbReference>
<evidence type="ECO:0000313" key="4">
    <source>
        <dbReference type="EMBL" id="QFZ85460.1"/>
    </source>
</evidence>
<dbReference type="Pfam" id="PF00202">
    <property type="entry name" value="Aminotran_3"/>
    <property type="match status" value="1"/>
</dbReference>
<comment type="cofactor">
    <cofactor evidence="1">
        <name>pyridoxal 5'-phosphate</name>
        <dbReference type="ChEBI" id="CHEBI:597326"/>
    </cofactor>
</comment>
<evidence type="ECO:0000256" key="2">
    <source>
        <dbReference type="ARBA" id="ARBA00022898"/>
    </source>
</evidence>
<proteinExistence type="inferred from homology"/>
<dbReference type="InterPro" id="IPR015424">
    <property type="entry name" value="PyrdxlP-dep_Trfase"/>
</dbReference>
<comment type="similarity">
    <text evidence="3">Belongs to the class-III pyridoxal-phosphate-dependent aminotransferase family.</text>
</comment>
<dbReference type="GO" id="GO:0008483">
    <property type="term" value="F:transaminase activity"/>
    <property type="evidence" value="ECO:0007669"/>
    <property type="project" value="UniProtKB-KW"/>
</dbReference>
<evidence type="ECO:0000256" key="3">
    <source>
        <dbReference type="RuleBase" id="RU003560"/>
    </source>
</evidence>
<dbReference type="Proteomes" id="UP000326780">
    <property type="component" value="Chromosome"/>
</dbReference>
<keyword evidence="2 3" id="KW-0663">Pyridoxal phosphate</keyword>
<dbReference type="EMBL" id="CP045644">
    <property type="protein sequence ID" value="QFZ85460.1"/>
    <property type="molecule type" value="Genomic_DNA"/>
</dbReference>
<dbReference type="RefSeq" id="WP_153284039.1">
    <property type="nucleotide sequence ID" value="NZ_CP045644.1"/>
</dbReference>
<evidence type="ECO:0000256" key="1">
    <source>
        <dbReference type="ARBA" id="ARBA00001933"/>
    </source>
</evidence>
<name>A0A5Q0M6T5_VARPD</name>
<gene>
    <name evidence="4" type="ORF">GFK26_23190</name>
</gene>